<dbReference type="Gene3D" id="2.40.33.20">
    <property type="entry name" value="PK beta-barrel domain-like"/>
    <property type="match status" value="1"/>
</dbReference>
<reference evidence="3" key="1">
    <citation type="journal article" date="2019" name="Int. J. Syst. Evol. Microbiol.">
        <title>The Global Catalogue of Microorganisms (GCM) 10K type strain sequencing project: providing services to taxonomists for standard genome sequencing and annotation.</title>
        <authorList>
            <consortium name="The Broad Institute Genomics Platform"/>
            <consortium name="The Broad Institute Genome Sequencing Center for Infectious Disease"/>
            <person name="Wu L."/>
            <person name="Ma J."/>
        </authorList>
    </citation>
    <scope>NUCLEOTIDE SEQUENCE [LARGE SCALE GENOMIC DNA]</scope>
    <source>
        <strain evidence="3">KCTC 12861</strain>
    </source>
</reference>
<dbReference type="Pfam" id="PF03473">
    <property type="entry name" value="MOSC"/>
    <property type="match status" value="1"/>
</dbReference>
<dbReference type="SUPFAM" id="SSF50800">
    <property type="entry name" value="PK beta-barrel domain-like"/>
    <property type="match status" value="1"/>
</dbReference>
<evidence type="ECO:0000313" key="2">
    <source>
        <dbReference type="EMBL" id="GHB40029.1"/>
    </source>
</evidence>
<organism evidence="2 3">
    <name type="scientific">Pseudovibrio japonicus</name>
    <dbReference type="NCBI Taxonomy" id="366534"/>
    <lineage>
        <taxon>Bacteria</taxon>
        <taxon>Pseudomonadati</taxon>
        <taxon>Pseudomonadota</taxon>
        <taxon>Alphaproteobacteria</taxon>
        <taxon>Hyphomicrobiales</taxon>
        <taxon>Stappiaceae</taxon>
        <taxon>Pseudovibrio</taxon>
    </lineage>
</organism>
<dbReference type="RefSeq" id="WP_189437774.1">
    <property type="nucleotide sequence ID" value="NZ_BMXE01000006.1"/>
</dbReference>
<dbReference type="PANTHER" id="PTHR36930:SF1">
    <property type="entry name" value="MOSC DOMAIN-CONTAINING PROTEIN"/>
    <property type="match status" value="1"/>
</dbReference>
<proteinExistence type="predicted"/>
<protein>
    <submittedName>
        <fullName evidence="2">Molybdenum cofactor biosysynthesis protein</fullName>
    </submittedName>
</protein>
<dbReference type="InterPro" id="IPR011037">
    <property type="entry name" value="Pyrv_Knase-like_insert_dom_sf"/>
</dbReference>
<dbReference type="Pfam" id="PF03476">
    <property type="entry name" value="MOSC_N"/>
    <property type="match status" value="1"/>
</dbReference>
<dbReference type="InterPro" id="IPR052716">
    <property type="entry name" value="MOSC_domain"/>
</dbReference>
<evidence type="ECO:0000313" key="3">
    <source>
        <dbReference type="Proteomes" id="UP000637980"/>
    </source>
</evidence>
<name>A0ABQ3ELZ2_9HYPH</name>
<evidence type="ECO:0000259" key="1">
    <source>
        <dbReference type="PROSITE" id="PS51340"/>
    </source>
</evidence>
<dbReference type="InterPro" id="IPR005302">
    <property type="entry name" value="MoCF_Sase_C"/>
</dbReference>
<dbReference type="EMBL" id="BMXE01000006">
    <property type="protein sequence ID" value="GHB40029.1"/>
    <property type="molecule type" value="Genomic_DNA"/>
</dbReference>
<sequence>MKVQALWHYPIKSLLGETLQKLEVNERGVVGDRHFAIANEQGKFGSGKNTRRFRRIDNLLALRAFSSGDSLSVGFPDGRRVDVHSEDINGQLTEFLGQPVAIVPEQDIPHFDDGPVHLLLSSELAKLQSLVPDARVDERRFRSNIILDAPEHASDGDLIGKVLTIGEVQLEVTHKTERCRMVTIEQDDLKFEPEILRPIAREFDVNFGVYSKVVRTGAIEVGQDVIIS</sequence>
<keyword evidence="3" id="KW-1185">Reference proteome</keyword>
<dbReference type="PANTHER" id="PTHR36930">
    <property type="entry name" value="METAL-SULFUR CLUSTER BIOSYNTHESIS PROTEINS YUAD-RELATED"/>
    <property type="match status" value="1"/>
</dbReference>
<dbReference type="InterPro" id="IPR005303">
    <property type="entry name" value="MOCOS_middle"/>
</dbReference>
<feature type="domain" description="MOSC" evidence="1">
    <location>
        <begin position="81"/>
        <end position="228"/>
    </location>
</feature>
<dbReference type="PROSITE" id="PS51340">
    <property type="entry name" value="MOSC"/>
    <property type="match status" value="1"/>
</dbReference>
<comment type="caution">
    <text evidence="2">The sequence shown here is derived from an EMBL/GenBank/DDBJ whole genome shotgun (WGS) entry which is preliminary data.</text>
</comment>
<dbReference type="Proteomes" id="UP000637980">
    <property type="component" value="Unassembled WGS sequence"/>
</dbReference>
<gene>
    <name evidence="2" type="ORF">GCM10007094_31640</name>
</gene>
<accession>A0ABQ3ELZ2</accession>